<protein>
    <submittedName>
        <fullName evidence="2">Uncharacterized protein</fullName>
    </submittedName>
</protein>
<organism evidence="1 2">
    <name type="scientific">Setaria digitata</name>
    <dbReference type="NCBI Taxonomy" id="48799"/>
    <lineage>
        <taxon>Eukaryota</taxon>
        <taxon>Metazoa</taxon>
        <taxon>Ecdysozoa</taxon>
        <taxon>Nematoda</taxon>
        <taxon>Chromadorea</taxon>
        <taxon>Rhabditida</taxon>
        <taxon>Spirurina</taxon>
        <taxon>Spiruromorpha</taxon>
        <taxon>Filarioidea</taxon>
        <taxon>Setariidae</taxon>
        <taxon>Setaria</taxon>
    </lineage>
</organism>
<dbReference type="WBParaSite" id="sdigi.contig624.g9268.t1">
    <property type="protein sequence ID" value="sdigi.contig624.g9268.t1"/>
    <property type="gene ID" value="sdigi.contig624.g9268"/>
</dbReference>
<evidence type="ECO:0000313" key="1">
    <source>
        <dbReference type="Proteomes" id="UP000887581"/>
    </source>
</evidence>
<dbReference type="Proteomes" id="UP000887581">
    <property type="component" value="Unplaced"/>
</dbReference>
<accession>A0A915PZC9</accession>
<reference evidence="2" key="1">
    <citation type="submission" date="2022-11" db="UniProtKB">
        <authorList>
            <consortium name="WormBaseParasite"/>
        </authorList>
    </citation>
    <scope>IDENTIFICATION</scope>
</reference>
<keyword evidence="1" id="KW-1185">Reference proteome</keyword>
<name>A0A915PZC9_9BILA</name>
<dbReference type="AlphaFoldDB" id="A0A915PZC9"/>
<proteinExistence type="predicted"/>
<sequence length="174" mass="20202">MIFGKDRQSAQLLKCPIIPSRKSYEIISDGPISIWYYGERKNQTDRYAFQIIREVVPMLFITFNHQTSIIAQSSTPIYIPSDMNIIVDGENVQLYVSEDCQITKRDDKSKHTLISRERFEIPKSRIIVLHCADVQRQFRDVVQVIITEGMVAYCGGKNRITLNVYDTRIIILQE</sequence>
<evidence type="ECO:0000313" key="2">
    <source>
        <dbReference type="WBParaSite" id="sdigi.contig624.g9268.t1"/>
    </source>
</evidence>